<keyword evidence="5 6" id="KW-0472">Membrane</keyword>
<name>A0AAP4BUK5_9CORY</name>
<dbReference type="PANTHER" id="PTHR40077:SF2">
    <property type="entry name" value="MEMBRANE PROTEIN"/>
    <property type="match status" value="1"/>
</dbReference>
<evidence type="ECO:0000256" key="6">
    <source>
        <dbReference type="SAM" id="Phobius"/>
    </source>
</evidence>
<dbReference type="Proteomes" id="UP001226160">
    <property type="component" value="Unassembled WGS sequence"/>
</dbReference>
<keyword evidence="3 6" id="KW-0812">Transmembrane</keyword>
<comment type="subcellular location">
    <subcellularLocation>
        <location evidence="1">Cell membrane</location>
        <topology evidence="1">Multi-pass membrane protein</topology>
    </subcellularLocation>
</comment>
<evidence type="ECO:0000256" key="5">
    <source>
        <dbReference type="ARBA" id="ARBA00023136"/>
    </source>
</evidence>
<dbReference type="PANTHER" id="PTHR40077">
    <property type="entry name" value="MEMBRANE PROTEIN-RELATED"/>
    <property type="match status" value="1"/>
</dbReference>
<evidence type="ECO:0000256" key="1">
    <source>
        <dbReference type="ARBA" id="ARBA00004651"/>
    </source>
</evidence>
<reference evidence="8" key="1">
    <citation type="submission" date="2023-05" db="EMBL/GenBank/DDBJ databases">
        <title>Metabolic capabilities are highly conserved among human nasal-associated Corynebacterium species in pangenomic analyses.</title>
        <authorList>
            <person name="Tran T.H."/>
            <person name="Roberts A.Q."/>
            <person name="Escapa I.F."/>
            <person name="Gao W."/>
            <person name="Conlan S."/>
            <person name="Kong H."/>
            <person name="Segre J.A."/>
            <person name="Kelly M.S."/>
            <person name="Lemon K.P."/>
        </authorList>
    </citation>
    <scope>NUCLEOTIDE SEQUENCE</scope>
    <source>
        <strain evidence="8">KPL2654</strain>
    </source>
</reference>
<evidence type="ECO:0000313" key="8">
    <source>
        <dbReference type="EMBL" id="MDK4326088.1"/>
    </source>
</evidence>
<keyword evidence="2" id="KW-1003">Cell membrane</keyword>
<comment type="caution">
    <text evidence="8">The sequence shown here is derived from an EMBL/GenBank/DDBJ whole genome shotgun (WGS) entry which is preliminary data.</text>
</comment>
<evidence type="ECO:0000313" key="9">
    <source>
        <dbReference type="Proteomes" id="UP001226160"/>
    </source>
</evidence>
<dbReference type="AlphaFoldDB" id="A0AAP4BUK5"/>
<dbReference type="InterPro" id="IPR023845">
    <property type="entry name" value="DUF3817_TM"/>
</dbReference>
<dbReference type="RefSeq" id="WP_049167455.1">
    <property type="nucleotide sequence ID" value="NZ_CP091865.1"/>
</dbReference>
<protein>
    <submittedName>
        <fullName evidence="8">DUF3817 domain-containing protein</fullName>
    </submittedName>
</protein>
<dbReference type="Pfam" id="PF12823">
    <property type="entry name" value="DUF3817"/>
    <property type="match status" value="1"/>
</dbReference>
<gene>
    <name evidence="8" type="ORF">QPX54_06120</name>
</gene>
<evidence type="ECO:0000256" key="3">
    <source>
        <dbReference type="ARBA" id="ARBA00022692"/>
    </source>
</evidence>
<evidence type="ECO:0000259" key="7">
    <source>
        <dbReference type="Pfam" id="PF12823"/>
    </source>
</evidence>
<organism evidence="8 9">
    <name type="scientific">Corynebacterium propinquum</name>
    <dbReference type="NCBI Taxonomy" id="43769"/>
    <lineage>
        <taxon>Bacteria</taxon>
        <taxon>Bacillati</taxon>
        <taxon>Actinomycetota</taxon>
        <taxon>Actinomycetes</taxon>
        <taxon>Mycobacteriales</taxon>
        <taxon>Corynebacteriaceae</taxon>
        <taxon>Corynebacterium</taxon>
    </lineage>
</organism>
<feature type="transmembrane region" description="Helical" evidence="6">
    <location>
        <begin position="53"/>
        <end position="77"/>
    </location>
</feature>
<evidence type="ECO:0000256" key="4">
    <source>
        <dbReference type="ARBA" id="ARBA00022989"/>
    </source>
</evidence>
<dbReference type="NCBIfam" id="TIGR03954">
    <property type="entry name" value="integ_memb_HG"/>
    <property type="match status" value="1"/>
</dbReference>
<sequence>MSTQKSINPERQKRVRSALTIFSALAFITGFFLLFLVGRMISEYILGLEIPVWARYIGVAHGWIYAGFVLSVINLGLKARWEPVKWLSTALSGVVPFFSFWMEAKRRKEITTQFQLADVR</sequence>
<proteinExistence type="predicted"/>
<evidence type="ECO:0000256" key="2">
    <source>
        <dbReference type="ARBA" id="ARBA00022475"/>
    </source>
</evidence>
<dbReference type="EMBL" id="JASNVP010000005">
    <property type="protein sequence ID" value="MDK4326088.1"/>
    <property type="molecule type" value="Genomic_DNA"/>
</dbReference>
<feature type="transmembrane region" description="Helical" evidence="6">
    <location>
        <begin position="21"/>
        <end position="41"/>
    </location>
</feature>
<feature type="domain" description="DUF3817" evidence="7">
    <location>
        <begin position="19"/>
        <end position="107"/>
    </location>
</feature>
<keyword evidence="4 6" id="KW-1133">Transmembrane helix</keyword>
<accession>A0AAP4BUK5</accession>
<dbReference type="GO" id="GO:0005886">
    <property type="term" value="C:plasma membrane"/>
    <property type="evidence" value="ECO:0007669"/>
    <property type="project" value="UniProtKB-SubCell"/>
</dbReference>